<sequence>MKRRRFLQHSLQAAAAATLAMSPQLSLSLSRRPDYDYILTAEEKPLSILPNTTSPALAFNGEFPAPVIRARQGEKLRVHFTNKLSQETTIHWHGIRLDNAMDGVPYLTQLPVKPGASFDYEFVCPDAGTFWYHPHMHSVEQLGKGLVGALIVEEKNKPAFDADVIVGFKDWRLNKDGSFKTLSEPRHAARAGTLGNVATVNGELLPEIEVPANATVRVRLLNMDNSRQFAISLGEHLGQDNASIIAIDAMPVPNKALDIHQLGVGMRLDLGLHTPADAGVEIPIYDVKGRFYQKVCSLRTTAPIRSTAPPAIPTLPPNPVSEPDVSKAETHRFVFEWAGAMTPVSASGHTHHEFWTINRRAWAGMHSANLPEPLAELELGKSYIFELHNATPHGHPIHLHGLIFKVLSSDKKNITPFFTDTILLEKNERATIAFVADNPGGWMYHCHVIEHMKTGLMGYIRIS</sequence>
<organism evidence="5 6">
    <name type="scientific">Litorivivens lipolytica</name>
    <dbReference type="NCBI Taxonomy" id="1524264"/>
    <lineage>
        <taxon>Bacteria</taxon>
        <taxon>Pseudomonadati</taxon>
        <taxon>Pseudomonadota</taxon>
        <taxon>Gammaproteobacteria</taxon>
        <taxon>Litorivivens</taxon>
    </lineage>
</organism>
<dbReference type="PROSITE" id="PS00080">
    <property type="entry name" value="MULTICOPPER_OXIDASE2"/>
    <property type="match status" value="1"/>
</dbReference>
<feature type="domain" description="Plastocyanin-like" evidence="4">
    <location>
        <begin position="42"/>
        <end position="156"/>
    </location>
</feature>
<keyword evidence="6" id="KW-1185">Reference proteome</keyword>
<dbReference type="InterPro" id="IPR008972">
    <property type="entry name" value="Cupredoxin"/>
</dbReference>
<proteinExistence type="predicted"/>
<dbReference type="GO" id="GO:0030288">
    <property type="term" value="C:outer membrane-bounded periplasmic space"/>
    <property type="evidence" value="ECO:0007669"/>
    <property type="project" value="TreeGrafter"/>
</dbReference>
<reference evidence="5 6" key="1">
    <citation type="submission" date="2020-08" db="EMBL/GenBank/DDBJ databases">
        <title>Genomic Encyclopedia of Type Strains, Phase III (KMG-III): the genomes of soil and plant-associated and newly described type strains.</title>
        <authorList>
            <person name="Whitman W."/>
        </authorList>
    </citation>
    <scope>NUCLEOTIDE SEQUENCE [LARGE SCALE GENOMIC DNA]</scope>
    <source>
        <strain evidence="5 6">CECT 8654</strain>
    </source>
</reference>
<dbReference type="InterPro" id="IPR045087">
    <property type="entry name" value="Cu-oxidase_fam"/>
</dbReference>
<comment type="caution">
    <text evidence="5">The sequence shown here is derived from an EMBL/GenBank/DDBJ whole genome shotgun (WGS) entry which is preliminary data.</text>
</comment>
<evidence type="ECO:0000256" key="1">
    <source>
        <dbReference type="ARBA" id="ARBA00022723"/>
    </source>
</evidence>
<dbReference type="Pfam" id="PF07732">
    <property type="entry name" value="Cu-oxidase_3"/>
    <property type="match status" value="1"/>
</dbReference>
<keyword evidence="1" id="KW-0479">Metal-binding</keyword>
<dbReference type="InterPro" id="IPR011707">
    <property type="entry name" value="Cu-oxidase-like_N"/>
</dbReference>
<dbReference type="FunFam" id="2.60.40.420:FF:000085">
    <property type="entry name" value="Multicopper oxidase, putative"/>
    <property type="match status" value="1"/>
</dbReference>
<dbReference type="Pfam" id="PF07731">
    <property type="entry name" value="Cu-oxidase_2"/>
    <property type="match status" value="1"/>
</dbReference>
<dbReference type="Proteomes" id="UP000537130">
    <property type="component" value="Unassembled WGS sequence"/>
</dbReference>
<dbReference type="InterPro" id="IPR011706">
    <property type="entry name" value="Cu-oxidase_C"/>
</dbReference>
<dbReference type="RefSeq" id="WP_183411053.1">
    <property type="nucleotide sequence ID" value="NZ_JACHWY010000003.1"/>
</dbReference>
<dbReference type="AlphaFoldDB" id="A0A7W4Z7Q3"/>
<dbReference type="GO" id="GO:0005507">
    <property type="term" value="F:copper ion binding"/>
    <property type="evidence" value="ECO:0007669"/>
    <property type="project" value="InterPro"/>
</dbReference>
<dbReference type="PANTHER" id="PTHR11709">
    <property type="entry name" value="MULTI-COPPER OXIDASE"/>
    <property type="match status" value="1"/>
</dbReference>
<evidence type="ECO:0000256" key="2">
    <source>
        <dbReference type="ARBA" id="ARBA00023002"/>
    </source>
</evidence>
<evidence type="ECO:0000259" key="4">
    <source>
        <dbReference type="Pfam" id="PF07732"/>
    </source>
</evidence>
<feature type="domain" description="Plastocyanin-like" evidence="3">
    <location>
        <begin position="351"/>
        <end position="460"/>
    </location>
</feature>
<evidence type="ECO:0000313" key="6">
    <source>
        <dbReference type="Proteomes" id="UP000537130"/>
    </source>
</evidence>
<dbReference type="PANTHER" id="PTHR11709:SF2">
    <property type="entry name" value="MULTICOPPER OXIDASE LPR1"/>
    <property type="match status" value="1"/>
</dbReference>
<dbReference type="SUPFAM" id="SSF49503">
    <property type="entry name" value="Cupredoxins"/>
    <property type="match status" value="3"/>
</dbReference>
<dbReference type="CDD" id="cd13906">
    <property type="entry name" value="CuRO_3_CumA_like"/>
    <property type="match status" value="1"/>
</dbReference>
<dbReference type="GO" id="GO:0016491">
    <property type="term" value="F:oxidoreductase activity"/>
    <property type="evidence" value="ECO:0007669"/>
    <property type="project" value="UniProtKB-KW"/>
</dbReference>
<keyword evidence="2" id="KW-0560">Oxidoreductase</keyword>
<accession>A0A7W4Z7Q3</accession>
<dbReference type="Gene3D" id="2.60.40.420">
    <property type="entry name" value="Cupredoxins - blue copper proteins"/>
    <property type="match status" value="3"/>
</dbReference>
<dbReference type="CDD" id="cd13861">
    <property type="entry name" value="CuRO_1_CumA_like"/>
    <property type="match status" value="1"/>
</dbReference>
<dbReference type="InterPro" id="IPR002355">
    <property type="entry name" value="Cu_oxidase_Cu_BS"/>
</dbReference>
<dbReference type="EMBL" id="JACHWY010000003">
    <property type="protein sequence ID" value="MBB3048260.1"/>
    <property type="molecule type" value="Genomic_DNA"/>
</dbReference>
<name>A0A7W4Z7Q3_9GAMM</name>
<evidence type="ECO:0000259" key="3">
    <source>
        <dbReference type="Pfam" id="PF07731"/>
    </source>
</evidence>
<protein>
    <submittedName>
        <fullName evidence="5">FtsP/CotA-like multicopper oxidase with cupredoxin domain</fullName>
    </submittedName>
</protein>
<evidence type="ECO:0000313" key="5">
    <source>
        <dbReference type="EMBL" id="MBB3048260.1"/>
    </source>
</evidence>
<gene>
    <name evidence="5" type="ORF">FHR99_002534</name>
</gene>